<dbReference type="Pfam" id="PF14399">
    <property type="entry name" value="BtrH_N"/>
    <property type="match status" value="1"/>
</dbReference>
<dbReference type="Pfam" id="PF16169">
    <property type="entry name" value="DUF4872"/>
    <property type="match status" value="1"/>
</dbReference>
<dbReference type="AlphaFoldDB" id="A0A1I2I9Q8"/>
<dbReference type="RefSeq" id="WP_092200813.1">
    <property type="nucleotide sequence ID" value="NZ_FOND01000012.1"/>
</dbReference>
<sequence>MTSQKHLKAAVRARMARTGERYTTARRQLAGRPVPDHPGLVPGYRRFGGGRHHDSALLAHLLEALGVTGAHDGEPIDEPMAAGLAGGIGFMYFSFSYTGHLPTMTIVPRIHPRPFLVGALERTGLPHHVSETTSAAKAARELDAALDAGHPALVTVDRAGLGHQVWADSIPGSDPYDVVVAGRLGDVALLDDDALAPLEVPVDVLASARAAHRASRHRMVVVEPPGAPVDLAPAVRASIAVTVHDLTEDVMPGNGAGNFGLRGLTRWADALADRRTKTGWARIFDSGPALGHALRRLHDCLTFDHSSPGAMRPLYADFLTAAAGLLDEPALAEAARLYSRAGDLWAQLAETAVAGPLAPYRGLAERRLELLLGGAGADRLRPLADEAEALTAGLDLDEAGRLAVLDPLAGLAAEVVALEREACAALQAATGT</sequence>
<dbReference type="EMBL" id="FOND01000012">
    <property type="protein sequence ID" value="SFF37596.1"/>
    <property type="molecule type" value="Genomic_DNA"/>
</dbReference>
<feature type="domain" description="Butirosin biosynthesis protein H N-terminal" evidence="1">
    <location>
        <begin position="70"/>
        <end position="192"/>
    </location>
</feature>
<reference evidence="4" key="1">
    <citation type="submission" date="2016-10" db="EMBL/GenBank/DDBJ databases">
        <authorList>
            <person name="Varghese N."/>
            <person name="Submissions S."/>
        </authorList>
    </citation>
    <scope>NUCLEOTIDE SEQUENCE [LARGE SCALE GENOMIC DNA]</scope>
    <source>
        <strain evidence="4">DSM 46838</strain>
    </source>
</reference>
<name>A0A1I2I9Q8_9ACTN</name>
<organism evidence="3 4">
    <name type="scientific">Blastococcus tunisiensis</name>
    <dbReference type="NCBI Taxonomy" id="1798228"/>
    <lineage>
        <taxon>Bacteria</taxon>
        <taxon>Bacillati</taxon>
        <taxon>Actinomycetota</taxon>
        <taxon>Actinomycetes</taxon>
        <taxon>Geodermatophilales</taxon>
        <taxon>Geodermatophilaceae</taxon>
        <taxon>Blastococcus</taxon>
    </lineage>
</organism>
<dbReference type="Proteomes" id="UP000198589">
    <property type="component" value="Unassembled WGS sequence"/>
</dbReference>
<proteinExistence type="predicted"/>
<dbReference type="OrthoDB" id="3837807at2"/>
<dbReference type="STRING" id="1798228.SAMN05216574_112116"/>
<gene>
    <name evidence="3" type="ORF">SAMN05216574_112116</name>
</gene>
<dbReference type="InterPro" id="IPR026935">
    <property type="entry name" value="BtrH_N"/>
</dbReference>
<keyword evidence="4" id="KW-1185">Reference proteome</keyword>
<evidence type="ECO:0000259" key="1">
    <source>
        <dbReference type="Pfam" id="PF14399"/>
    </source>
</evidence>
<evidence type="ECO:0008006" key="5">
    <source>
        <dbReference type="Google" id="ProtNLM"/>
    </source>
</evidence>
<evidence type="ECO:0000313" key="4">
    <source>
        <dbReference type="Proteomes" id="UP000198589"/>
    </source>
</evidence>
<protein>
    <recommendedName>
        <fullName evidence="5">Butirosin biosynthesis protein H, N-terminal</fullName>
    </recommendedName>
</protein>
<accession>A0A1I2I9Q8</accession>
<evidence type="ECO:0000313" key="3">
    <source>
        <dbReference type="EMBL" id="SFF37596.1"/>
    </source>
</evidence>
<feature type="domain" description="DUF4872" evidence="2">
    <location>
        <begin position="205"/>
        <end position="353"/>
    </location>
</feature>
<dbReference type="InterPro" id="IPR032369">
    <property type="entry name" value="DUF4872"/>
</dbReference>
<evidence type="ECO:0000259" key="2">
    <source>
        <dbReference type="Pfam" id="PF16169"/>
    </source>
</evidence>